<reference evidence="1" key="1">
    <citation type="submission" date="2023-10" db="EMBL/GenBank/DDBJ databases">
        <authorList>
            <person name="Rodriguez Cubillos JULIANA M."/>
            <person name="De Vega J."/>
        </authorList>
    </citation>
    <scope>NUCLEOTIDE SEQUENCE</scope>
</reference>
<name>A0ACB0J2B8_TRIPR</name>
<dbReference type="EMBL" id="CASHSV030000013">
    <property type="protein sequence ID" value="CAJ2637947.1"/>
    <property type="molecule type" value="Genomic_DNA"/>
</dbReference>
<accession>A0ACB0J2B8</accession>
<gene>
    <name evidence="1" type="ORF">MILVUS5_LOCUS8235</name>
</gene>
<sequence length="115" mass="12991">MVMGYLPPDFGGLNRSIPEWSQSRQRRKRKSETSLSLRRELRSFDHELLSLRRLTETICPSPCSPFVASLSPPSDSFVPDEQGKLFSTSVDGLFCIFDTSGDINDNDHLVLVDSR</sequence>
<organism evidence="1 2">
    <name type="scientific">Trifolium pratense</name>
    <name type="common">Red clover</name>
    <dbReference type="NCBI Taxonomy" id="57577"/>
    <lineage>
        <taxon>Eukaryota</taxon>
        <taxon>Viridiplantae</taxon>
        <taxon>Streptophyta</taxon>
        <taxon>Embryophyta</taxon>
        <taxon>Tracheophyta</taxon>
        <taxon>Spermatophyta</taxon>
        <taxon>Magnoliopsida</taxon>
        <taxon>eudicotyledons</taxon>
        <taxon>Gunneridae</taxon>
        <taxon>Pentapetalae</taxon>
        <taxon>rosids</taxon>
        <taxon>fabids</taxon>
        <taxon>Fabales</taxon>
        <taxon>Fabaceae</taxon>
        <taxon>Papilionoideae</taxon>
        <taxon>50 kb inversion clade</taxon>
        <taxon>NPAAA clade</taxon>
        <taxon>Hologalegina</taxon>
        <taxon>IRL clade</taxon>
        <taxon>Trifolieae</taxon>
        <taxon>Trifolium</taxon>
    </lineage>
</organism>
<keyword evidence="2" id="KW-1185">Reference proteome</keyword>
<evidence type="ECO:0000313" key="2">
    <source>
        <dbReference type="Proteomes" id="UP001177021"/>
    </source>
</evidence>
<protein>
    <submittedName>
        <fullName evidence="1">Uncharacterized protein</fullName>
    </submittedName>
</protein>
<proteinExistence type="predicted"/>
<evidence type="ECO:0000313" key="1">
    <source>
        <dbReference type="EMBL" id="CAJ2637947.1"/>
    </source>
</evidence>
<dbReference type="Proteomes" id="UP001177021">
    <property type="component" value="Unassembled WGS sequence"/>
</dbReference>
<comment type="caution">
    <text evidence="1">The sequence shown here is derived from an EMBL/GenBank/DDBJ whole genome shotgun (WGS) entry which is preliminary data.</text>
</comment>